<feature type="binding site" evidence="12">
    <location>
        <position position="273"/>
    </location>
    <ligand>
        <name>a divalent metal cation</name>
        <dbReference type="ChEBI" id="CHEBI:60240"/>
    </ligand>
</feature>
<comment type="caution">
    <text evidence="16">The sequence shown here is derived from an EMBL/GenBank/DDBJ whole genome shotgun (WGS) entry which is preliminary data.</text>
</comment>
<comment type="function">
    <text evidence="9">Catalyzes the decarboxylation of malate to pyruvate. Can use NAD and NADP, but with a strong preference for NAD. Can also catalyze the decarboxylation of oxaloacetate. Involved in keeping the ATP levels high.</text>
</comment>
<dbReference type="Gene3D" id="3.40.50.720">
    <property type="entry name" value="NAD(P)-binding Rossmann-like Domain"/>
    <property type="match status" value="1"/>
</dbReference>
<dbReference type="FunFam" id="3.40.50.720:FF:000055">
    <property type="entry name" value="NAD-dependent malic enzyme"/>
    <property type="match status" value="1"/>
</dbReference>
<dbReference type="GO" id="GO:0051287">
    <property type="term" value="F:NAD binding"/>
    <property type="evidence" value="ECO:0007669"/>
    <property type="project" value="InterPro"/>
</dbReference>
<dbReference type="InterPro" id="IPR012302">
    <property type="entry name" value="Malic_NAD-bd"/>
</dbReference>
<evidence type="ECO:0000256" key="5">
    <source>
        <dbReference type="ARBA" id="ARBA00023002"/>
    </source>
</evidence>
<dbReference type="PANTHER" id="PTHR23406">
    <property type="entry name" value="MALIC ENZYME-RELATED"/>
    <property type="match status" value="1"/>
</dbReference>
<feature type="domain" description="Malic enzyme NAD-binding" evidence="14">
    <location>
        <begin position="274"/>
        <end position="532"/>
    </location>
</feature>
<dbReference type="Gene3D" id="3.40.50.10380">
    <property type="entry name" value="Malic enzyme, N-terminal domain"/>
    <property type="match status" value="1"/>
</dbReference>
<protein>
    <recommendedName>
        <fullName evidence="3">malate dehydrogenase (oxaloacetate-decarboxylating)</fullName>
        <ecNumber evidence="3">1.1.1.38</ecNumber>
    </recommendedName>
</protein>
<feature type="binding site" evidence="11">
    <location>
        <position position="420"/>
    </location>
    <ligand>
        <name>(S)-malate</name>
        <dbReference type="ChEBI" id="CHEBI:15589"/>
    </ligand>
</feature>
<keyword evidence="5" id="KW-0560">Oxidoreductase</keyword>
<evidence type="ECO:0000256" key="7">
    <source>
        <dbReference type="ARBA" id="ARBA00050168"/>
    </source>
</evidence>
<dbReference type="GO" id="GO:0016616">
    <property type="term" value="F:oxidoreductase activity, acting on the CH-OH group of donors, NAD or NADP as acceptor"/>
    <property type="evidence" value="ECO:0007669"/>
    <property type="project" value="InterPro"/>
</dbReference>
<dbReference type="SUPFAM" id="SSF51735">
    <property type="entry name" value="NAD(P)-binding Rossmann-fold domains"/>
    <property type="match status" value="1"/>
</dbReference>
<dbReference type="InterPro" id="IPR037062">
    <property type="entry name" value="Malic_N_dom_sf"/>
</dbReference>
<evidence type="ECO:0000256" key="8">
    <source>
        <dbReference type="ARBA" id="ARBA00052591"/>
    </source>
</evidence>
<evidence type="ECO:0000256" key="11">
    <source>
        <dbReference type="PIRSR" id="PIRSR000106-2"/>
    </source>
</evidence>
<comment type="cofactor">
    <cofactor evidence="1">
        <name>Mn(2+)</name>
        <dbReference type="ChEBI" id="CHEBI:29035"/>
    </cofactor>
</comment>
<dbReference type="GO" id="GO:0046872">
    <property type="term" value="F:metal ion binding"/>
    <property type="evidence" value="ECO:0007669"/>
    <property type="project" value="UniProtKB-KW"/>
</dbReference>
<evidence type="ECO:0000313" key="17">
    <source>
        <dbReference type="Proteomes" id="UP000014019"/>
    </source>
</evidence>
<feature type="binding site" evidence="12">
    <location>
        <position position="249"/>
    </location>
    <ligand>
        <name>a divalent metal cation</name>
        <dbReference type="ChEBI" id="CHEBI:60240"/>
    </ligand>
</feature>
<dbReference type="GO" id="GO:0004470">
    <property type="term" value="F:malic enzyme activity"/>
    <property type="evidence" value="ECO:0007669"/>
    <property type="project" value="InterPro"/>
</dbReference>
<accession>R8QLU4</accession>
<evidence type="ECO:0000256" key="10">
    <source>
        <dbReference type="PIRSR" id="PIRSR000106-1"/>
    </source>
</evidence>
<dbReference type="Pfam" id="PF00390">
    <property type="entry name" value="malic"/>
    <property type="match status" value="1"/>
</dbReference>
<dbReference type="PRINTS" id="PR00072">
    <property type="entry name" value="MALOXRDTASE"/>
</dbReference>
<dbReference type="AlphaFoldDB" id="R8QLU4"/>
<keyword evidence="4 12" id="KW-0479">Metal-binding</keyword>
<evidence type="ECO:0000256" key="3">
    <source>
        <dbReference type="ARBA" id="ARBA00013003"/>
    </source>
</evidence>
<dbReference type="InterPro" id="IPR036291">
    <property type="entry name" value="NAD(P)-bd_dom_sf"/>
</dbReference>
<dbReference type="InterPro" id="IPR015884">
    <property type="entry name" value="Malic_enzyme_CS"/>
</dbReference>
<evidence type="ECO:0000259" key="14">
    <source>
        <dbReference type="SMART" id="SM00919"/>
    </source>
</evidence>
<keyword evidence="6" id="KW-0520">NAD</keyword>
<organism evidence="16 17">
    <name type="scientific">Bacillus cereus VD118</name>
    <dbReference type="NCBI Taxonomy" id="1053231"/>
    <lineage>
        <taxon>Bacteria</taxon>
        <taxon>Bacillati</taxon>
        <taxon>Bacillota</taxon>
        <taxon>Bacilli</taxon>
        <taxon>Bacillales</taxon>
        <taxon>Bacillaceae</taxon>
        <taxon>Bacillus</taxon>
        <taxon>Bacillus cereus group</taxon>
    </lineage>
</organism>
<evidence type="ECO:0000256" key="1">
    <source>
        <dbReference type="ARBA" id="ARBA00001936"/>
    </source>
</evidence>
<dbReference type="SMART" id="SM00919">
    <property type="entry name" value="Malic_M"/>
    <property type="match status" value="1"/>
</dbReference>
<reference evidence="16 17" key="1">
    <citation type="submission" date="2012-12" db="EMBL/GenBank/DDBJ databases">
        <title>The Genome Sequence of Bacillus cereus VD118.</title>
        <authorList>
            <consortium name="The Broad Institute Genome Sequencing Platform"/>
            <consortium name="The Broad Institute Genome Sequencing Center for Infectious Disease"/>
            <person name="Feldgarden M."/>
            <person name="Van der Auwera G.A."/>
            <person name="Mahillon J."/>
            <person name="Duprez V."/>
            <person name="Timmery S."/>
            <person name="Mattelet C."/>
            <person name="Dierick K."/>
            <person name="Sun M."/>
            <person name="Yu Z."/>
            <person name="Zhu L."/>
            <person name="Hu X."/>
            <person name="Shank E.B."/>
            <person name="Swiecicka I."/>
            <person name="Hansen B.M."/>
            <person name="Andrup L."/>
            <person name="Walker B."/>
            <person name="Young S.K."/>
            <person name="Zeng Q."/>
            <person name="Gargeya S."/>
            <person name="Fitzgerald M."/>
            <person name="Haas B."/>
            <person name="Abouelleil A."/>
            <person name="Alvarado L."/>
            <person name="Arachchi H.M."/>
            <person name="Berlin A.M."/>
            <person name="Chapman S.B."/>
            <person name="Dewar J."/>
            <person name="Goldberg J."/>
            <person name="Griggs A."/>
            <person name="Gujja S."/>
            <person name="Hansen M."/>
            <person name="Howarth C."/>
            <person name="Imamovic A."/>
            <person name="Larimer J."/>
            <person name="McCowan C."/>
            <person name="Murphy C."/>
            <person name="Neiman D."/>
            <person name="Pearson M."/>
            <person name="Priest M."/>
            <person name="Roberts A."/>
            <person name="Saif S."/>
            <person name="Shea T."/>
            <person name="Sisk P."/>
            <person name="Sykes S."/>
            <person name="Wortman J."/>
            <person name="Nusbaum C."/>
            <person name="Birren B."/>
        </authorList>
    </citation>
    <scope>NUCLEOTIDE SEQUENCE [LARGE SCALE GENOMIC DNA]</scope>
    <source>
        <strain evidence="16 17">VD118</strain>
    </source>
</reference>
<comment type="cofactor">
    <cofactor evidence="12">
        <name>Mg(2+)</name>
        <dbReference type="ChEBI" id="CHEBI:18420"/>
    </cofactor>
    <cofactor evidence="12">
        <name>Mn(2+)</name>
        <dbReference type="ChEBI" id="CHEBI:29035"/>
    </cofactor>
    <text evidence="12">Divalent metal cations. Prefers magnesium or manganese.</text>
</comment>
<feature type="active site" description="Proton acceptor" evidence="10">
    <location>
        <position position="178"/>
    </location>
</feature>
<gene>
    <name evidence="16" type="ORF">IIQ_00759</name>
</gene>
<dbReference type="InterPro" id="IPR001891">
    <property type="entry name" value="Malic_OxRdtase"/>
</dbReference>
<dbReference type="NCBIfam" id="NF010052">
    <property type="entry name" value="PRK13529.1"/>
    <property type="match status" value="1"/>
</dbReference>
<dbReference type="HOGENOM" id="CLU_011405_5_2_9"/>
<dbReference type="PROSITE" id="PS00331">
    <property type="entry name" value="MALIC_ENZYMES"/>
    <property type="match status" value="1"/>
</dbReference>
<feature type="binding site" evidence="11">
    <location>
        <position position="464"/>
    </location>
    <ligand>
        <name>(S)-malate</name>
        <dbReference type="ChEBI" id="CHEBI:15589"/>
    </ligand>
</feature>
<evidence type="ECO:0000256" key="13">
    <source>
        <dbReference type="RuleBase" id="RU003427"/>
    </source>
</evidence>
<dbReference type="PANTHER" id="PTHR23406:SF34">
    <property type="entry name" value="NAD-DEPENDENT MALIC ENZYME, MITOCHONDRIAL"/>
    <property type="match status" value="1"/>
</dbReference>
<dbReference type="Proteomes" id="UP000014019">
    <property type="component" value="Unassembled WGS sequence"/>
</dbReference>
<evidence type="ECO:0000256" key="6">
    <source>
        <dbReference type="ARBA" id="ARBA00023027"/>
    </source>
</evidence>
<comment type="catalytic activity">
    <reaction evidence="8">
        <text>(S)-malate + NAD(+) = pyruvate + CO2 + NADH</text>
        <dbReference type="Rhea" id="RHEA:12653"/>
        <dbReference type="ChEBI" id="CHEBI:15361"/>
        <dbReference type="ChEBI" id="CHEBI:15589"/>
        <dbReference type="ChEBI" id="CHEBI:16526"/>
        <dbReference type="ChEBI" id="CHEBI:57540"/>
        <dbReference type="ChEBI" id="CHEBI:57945"/>
        <dbReference type="EC" id="1.1.1.38"/>
    </reaction>
</comment>
<dbReference type="CDD" id="cd05312">
    <property type="entry name" value="NAD_bind_1_malic_enz"/>
    <property type="match status" value="1"/>
</dbReference>
<name>R8QLU4_BACCE</name>
<feature type="binding site" evidence="12">
    <location>
        <position position="250"/>
    </location>
    <ligand>
        <name>a divalent metal cation</name>
        <dbReference type="ChEBI" id="CHEBI:60240"/>
    </ligand>
</feature>
<evidence type="ECO:0000256" key="4">
    <source>
        <dbReference type="ARBA" id="ARBA00022723"/>
    </source>
</evidence>
<dbReference type="PIRSF" id="PIRSF000106">
    <property type="entry name" value="ME"/>
    <property type="match status" value="1"/>
</dbReference>
<dbReference type="SMART" id="SM01274">
    <property type="entry name" value="malic"/>
    <property type="match status" value="1"/>
</dbReference>
<evidence type="ECO:0000313" key="16">
    <source>
        <dbReference type="EMBL" id="EOP71378.1"/>
    </source>
</evidence>
<dbReference type="GO" id="GO:0006108">
    <property type="term" value="P:malate metabolic process"/>
    <property type="evidence" value="ECO:0007669"/>
    <property type="project" value="TreeGrafter"/>
</dbReference>
<sequence>MSKFTVASNGSLETTLRGVEVLSTPLLNKGVAFTQEEREELGLKGLLPPAVLTLDEQARRAYEQFCSQPDDLLKNVYLTALHDRNEVLFYRILTEHLREMLPIVYTPTVGVAIQRYSHEYRKPRGVYLSVNDPSGIEEAFSNIGATAENIDLVVVTDGEGILGIGDWGVGGINIAIGKLAVYTAAVGIDPSRVLPVILDVGTNREDLLNNPFYIGNRHPRVTGEDYDEFIDTFVQAVGNKFPKALLHWEDFSSRNARKILDKYRHDVCTFNDDIQGTGAVSLAAVLSAVKASGVPLNEHRVVVFGAGTAGIGIADQVRDALVRVGLSEQEAHERFWCIDRNGLITDDMEDLLDFQVPYARKEAEVKDWKQSDAIGLAEVVKHVKPTILIGTSTVAGAFKEEIIKEMASHVERPIILPMSNPTPLAEAKPVDLIEWTEGRALVATGSPFDPVTYNGVTYVIGQSNNALIFPGLGLGTIVVRASVMTDGMFAAAAEAVASMVDTSQLGAPILPEVEELRNISEMVAIEVAKVAVAEGVARENLSDNDIKIAVKESIWKPEYRQIKAVEKVRI</sequence>
<dbReference type="EC" id="1.1.1.38" evidence="3"/>
<dbReference type="GO" id="GO:0005829">
    <property type="term" value="C:cytosol"/>
    <property type="evidence" value="ECO:0007669"/>
    <property type="project" value="TreeGrafter"/>
</dbReference>
<dbReference type="SUPFAM" id="SSF53223">
    <property type="entry name" value="Aminoacid dehydrogenase-like, N-terminal domain"/>
    <property type="match status" value="1"/>
</dbReference>
<feature type="domain" description="Malic enzyme N-terminal" evidence="15">
    <location>
        <begin position="82"/>
        <end position="264"/>
    </location>
</feature>
<evidence type="ECO:0000256" key="2">
    <source>
        <dbReference type="ARBA" id="ARBA00008785"/>
    </source>
</evidence>
<comment type="similarity">
    <text evidence="2 13">Belongs to the malic enzymes family.</text>
</comment>
<dbReference type="EMBL" id="AHEZ01000041">
    <property type="protein sequence ID" value="EOP71378.1"/>
    <property type="molecule type" value="Genomic_DNA"/>
</dbReference>
<comment type="catalytic activity">
    <reaction evidence="7">
        <text>oxaloacetate + H(+) = pyruvate + CO2</text>
        <dbReference type="Rhea" id="RHEA:15641"/>
        <dbReference type="ChEBI" id="CHEBI:15361"/>
        <dbReference type="ChEBI" id="CHEBI:15378"/>
        <dbReference type="ChEBI" id="CHEBI:16452"/>
        <dbReference type="ChEBI" id="CHEBI:16526"/>
        <dbReference type="EC" id="1.1.1.38"/>
    </reaction>
</comment>
<dbReference type="PATRIC" id="fig|1053231.3.peg.1970"/>
<dbReference type="FunFam" id="3.40.50.10380:FF:000001">
    <property type="entry name" value="NAD-dependent malic enzyme"/>
    <property type="match status" value="1"/>
</dbReference>
<dbReference type="Pfam" id="PF03949">
    <property type="entry name" value="Malic_M"/>
    <property type="match status" value="1"/>
</dbReference>
<evidence type="ECO:0000256" key="9">
    <source>
        <dbReference type="ARBA" id="ARBA00055669"/>
    </source>
</evidence>
<dbReference type="InterPro" id="IPR012301">
    <property type="entry name" value="Malic_N_dom"/>
</dbReference>
<evidence type="ECO:0000256" key="12">
    <source>
        <dbReference type="PIRSR" id="PIRSR000106-3"/>
    </source>
</evidence>
<feature type="active site" description="Proton donor" evidence="10">
    <location>
        <position position="105"/>
    </location>
</feature>
<proteinExistence type="inferred from homology"/>
<dbReference type="InterPro" id="IPR046346">
    <property type="entry name" value="Aminoacid_DH-like_N_sf"/>
</dbReference>
<dbReference type="RefSeq" id="WP_016104473.1">
    <property type="nucleotide sequence ID" value="NZ_KB976798.1"/>
</dbReference>
<evidence type="ECO:0000259" key="15">
    <source>
        <dbReference type="SMART" id="SM01274"/>
    </source>
</evidence>